<evidence type="ECO:0000313" key="1">
    <source>
        <dbReference type="EMBL" id="KAJ7999131.1"/>
    </source>
</evidence>
<sequence>MHASDSCPQGWTDIQPPVPNSHNPRQTRRGTGASRNSSRNMAYRETPTKDPRKMGIGRSIAVLTSGGDAQGMNAAVRAVVRVGIYTGAKVYFVHEGYQGLVDGGDNIKLATWESVSMMLQLGGTVIGSARCMDFKQRWGRLKAAGNLVKLGITNLCVIGGDGSLTGADQFRTEWSELLVDLTKEGKITADEAKLSSHLNIVGMVGSIDNDFCGTDMTIGTDSALHRITEVVDAITTTAQSHQRTFILEVMGRHCGYLALVTALSCGADWVFIPEMPPEENWEEHLCKRLTAQRERGSRLNVIILAEGAQDRNQKPITCDQVKDLVSKKLGFDTRATILGHVQRGGTPSAFDRILGSRMGVEAVMALLEATPETPACVVSLSGNMAVRLPLMECVQVTKDVTKAMSEGRFEDAVNLRGRSFQHNWDTYKMLAHVNPPAVKSHINIAIINVGAPCAGMNAAVRAAVRVGIIQGHQMLAVQDGFDGLANGQIEPITWSQVSGWTGQGGSNLGTKRQLPGPNIEEISLNIAKFNIHSLIIIGGFEAYLGGLELVTAREKYEELCIPMVVIPATVSNNVPGSDFSIGADTALNTITTTCDRIKQSAAGTKRRVFIIETMGGYCGYLATMAGLSSGADAAYIYEEPFLIRDLELNVEHLISKMKTSVKRGLILRNNNANDNYTTQFLYNLYSEEGKGTFDCRMNILGHMQQGGTPTPFDRNFGTKMGSKSVLWVTEKLKECYRHGRIFANTPDSACVLGMRKRSLLFQPLASLKDDTDFEHRIPKTQWWMRLRPILKILAKYDAIEMDTSEVAAMEHIIKKTGEIKGGKLLQK</sequence>
<name>A0ACC2G6A6_DALPE</name>
<organism evidence="1 2">
    <name type="scientific">Dallia pectoralis</name>
    <name type="common">Alaska blackfish</name>
    <dbReference type="NCBI Taxonomy" id="75939"/>
    <lineage>
        <taxon>Eukaryota</taxon>
        <taxon>Metazoa</taxon>
        <taxon>Chordata</taxon>
        <taxon>Craniata</taxon>
        <taxon>Vertebrata</taxon>
        <taxon>Euteleostomi</taxon>
        <taxon>Actinopterygii</taxon>
        <taxon>Neopterygii</taxon>
        <taxon>Teleostei</taxon>
        <taxon>Protacanthopterygii</taxon>
        <taxon>Esociformes</taxon>
        <taxon>Umbridae</taxon>
        <taxon>Dallia</taxon>
    </lineage>
</organism>
<proteinExistence type="predicted"/>
<reference evidence="1" key="1">
    <citation type="submission" date="2021-05" db="EMBL/GenBank/DDBJ databases">
        <authorList>
            <person name="Pan Q."/>
            <person name="Jouanno E."/>
            <person name="Zahm M."/>
            <person name="Klopp C."/>
            <person name="Cabau C."/>
            <person name="Louis A."/>
            <person name="Berthelot C."/>
            <person name="Parey E."/>
            <person name="Roest Crollius H."/>
            <person name="Montfort J."/>
            <person name="Robinson-Rechavi M."/>
            <person name="Bouchez O."/>
            <person name="Lampietro C."/>
            <person name="Lopez Roques C."/>
            <person name="Donnadieu C."/>
            <person name="Postlethwait J."/>
            <person name="Bobe J."/>
            <person name="Dillon D."/>
            <person name="Chandos A."/>
            <person name="von Hippel F."/>
            <person name="Guiguen Y."/>
        </authorList>
    </citation>
    <scope>NUCLEOTIDE SEQUENCE</scope>
    <source>
        <strain evidence="1">YG-Jan2019</strain>
    </source>
</reference>
<gene>
    <name evidence="1" type="ORF">DPEC_G00212220</name>
</gene>
<dbReference type="Proteomes" id="UP001157502">
    <property type="component" value="Chromosome 17"/>
</dbReference>
<comment type="caution">
    <text evidence="1">The sequence shown here is derived from an EMBL/GenBank/DDBJ whole genome shotgun (WGS) entry which is preliminary data.</text>
</comment>
<dbReference type="EMBL" id="CM055744">
    <property type="protein sequence ID" value="KAJ7999131.1"/>
    <property type="molecule type" value="Genomic_DNA"/>
</dbReference>
<evidence type="ECO:0000313" key="2">
    <source>
        <dbReference type="Proteomes" id="UP001157502"/>
    </source>
</evidence>
<keyword evidence="2" id="KW-1185">Reference proteome</keyword>
<protein>
    <submittedName>
        <fullName evidence="1">Uncharacterized protein</fullName>
    </submittedName>
</protein>
<accession>A0ACC2G6A6</accession>